<feature type="transmembrane region" description="Helical" evidence="7">
    <location>
        <begin position="381"/>
        <end position="401"/>
    </location>
</feature>
<dbReference type="PANTHER" id="PTHR43266:SF2">
    <property type="entry name" value="MAJOR FACILITATOR SUPERFAMILY (MFS) PROFILE DOMAIN-CONTAINING PROTEIN"/>
    <property type="match status" value="1"/>
</dbReference>
<organism evidence="9 10">
    <name type="scientific">Candidatus Gottesmanbacteria bacterium RBG_16_37_8</name>
    <dbReference type="NCBI Taxonomy" id="1798371"/>
    <lineage>
        <taxon>Bacteria</taxon>
        <taxon>Candidatus Gottesmaniibacteriota</taxon>
    </lineage>
</organism>
<protein>
    <recommendedName>
        <fullName evidence="8">Major facilitator superfamily (MFS) profile domain-containing protein</fullName>
    </recommendedName>
</protein>
<feature type="transmembrane region" description="Helical" evidence="7">
    <location>
        <begin position="12"/>
        <end position="37"/>
    </location>
</feature>
<dbReference type="STRING" id="1798371.A2W14_04415"/>
<evidence type="ECO:0000256" key="3">
    <source>
        <dbReference type="ARBA" id="ARBA00022475"/>
    </source>
</evidence>
<feature type="transmembrane region" description="Helical" evidence="7">
    <location>
        <begin position="258"/>
        <end position="277"/>
    </location>
</feature>
<accession>A0A1F5YRZ0</accession>
<evidence type="ECO:0000256" key="6">
    <source>
        <dbReference type="ARBA" id="ARBA00023136"/>
    </source>
</evidence>
<dbReference type="GO" id="GO:0005886">
    <property type="term" value="C:plasma membrane"/>
    <property type="evidence" value="ECO:0007669"/>
    <property type="project" value="UniProtKB-SubCell"/>
</dbReference>
<evidence type="ECO:0000313" key="10">
    <source>
        <dbReference type="Proteomes" id="UP000176665"/>
    </source>
</evidence>
<dbReference type="CDD" id="cd06173">
    <property type="entry name" value="MFS_MefA_like"/>
    <property type="match status" value="1"/>
</dbReference>
<dbReference type="GO" id="GO:0022857">
    <property type="term" value="F:transmembrane transporter activity"/>
    <property type="evidence" value="ECO:0007669"/>
    <property type="project" value="InterPro"/>
</dbReference>
<feature type="transmembrane region" description="Helical" evidence="7">
    <location>
        <begin position="49"/>
        <end position="71"/>
    </location>
</feature>
<dbReference type="Gene3D" id="1.20.1250.20">
    <property type="entry name" value="MFS general substrate transporter like domains"/>
    <property type="match status" value="1"/>
</dbReference>
<evidence type="ECO:0000256" key="5">
    <source>
        <dbReference type="ARBA" id="ARBA00022989"/>
    </source>
</evidence>
<dbReference type="PANTHER" id="PTHR43266">
    <property type="entry name" value="MACROLIDE-EFFLUX PROTEIN"/>
    <property type="match status" value="1"/>
</dbReference>
<keyword evidence="5 7" id="KW-1133">Transmembrane helix</keyword>
<comment type="caution">
    <text evidence="9">The sequence shown here is derived from an EMBL/GenBank/DDBJ whole genome shotgun (WGS) entry which is preliminary data.</text>
</comment>
<keyword evidence="6 7" id="KW-0472">Membrane</keyword>
<feature type="transmembrane region" description="Helical" evidence="7">
    <location>
        <begin position="169"/>
        <end position="187"/>
    </location>
</feature>
<feature type="transmembrane region" description="Helical" evidence="7">
    <location>
        <begin position="353"/>
        <end position="375"/>
    </location>
</feature>
<name>A0A1F5YRZ0_9BACT</name>
<keyword evidence="2" id="KW-0813">Transport</keyword>
<feature type="transmembrane region" description="Helical" evidence="7">
    <location>
        <begin position="289"/>
        <end position="310"/>
    </location>
</feature>
<dbReference type="SUPFAM" id="SSF103473">
    <property type="entry name" value="MFS general substrate transporter"/>
    <property type="match status" value="1"/>
</dbReference>
<dbReference type="InterPro" id="IPR020846">
    <property type="entry name" value="MFS_dom"/>
</dbReference>
<feature type="transmembrane region" description="Helical" evidence="7">
    <location>
        <begin position="135"/>
        <end position="157"/>
    </location>
</feature>
<dbReference type="Pfam" id="PF07690">
    <property type="entry name" value="MFS_1"/>
    <property type="match status" value="1"/>
</dbReference>
<keyword evidence="3" id="KW-1003">Cell membrane</keyword>
<feature type="transmembrane region" description="Helical" evidence="7">
    <location>
        <begin position="316"/>
        <end position="333"/>
    </location>
</feature>
<evidence type="ECO:0000256" key="2">
    <source>
        <dbReference type="ARBA" id="ARBA00022448"/>
    </source>
</evidence>
<evidence type="ECO:0000256" key="7">
    <source>
        <dbReference type="SAM" id="Phobius"/>
    </source>
</evidence>
<proteinExistence type="predicted"/>
<feature type="domain" description="Major facilitator superfamily (MFS) profile" evidence="8">
    <location>
        <begin position="13"/>
        <end position="405"/>
    </location>
</feature>
<sequence>MNTSFIRVADNFNFRMLWLGQIISQISLNILSFVLAIEVYRLTFSNTAVSLMLLTFGLPAIIFGVMFGGIVDHFDKRSILVFCNISRAVILVVFYLFSSYLFMLYFLSVLISIATQLFIPAEAPSIPQLVKKEDLLSANSLFTVTFYLSTVIGSLSAGPLLKLTGNQSIFMILAVFMLIAALFNWRLPKLTPSRKIKFEFNIVNFIKPIYEGFLFIHHNHRIRQSLYLLTFSQALIATLIVLAPGFADRILLIKIEDVSLIVMGPAALGLIIGAVLVGNIADRILRGSIILAGIIMSGATLIILSVLSLIDSHGMIYLIMFLLLLLGVSNSLINVPSSTILQEDTDKDMRGRIYGVLTSLTGGFALLPVLFSGILADVFGIGRTLFTIGIIVFSLGIYYWLKRIKLVY</sequence>
<comment type="subcellular location">
    <subcellularLocation>
        <location evidence="1">Cell membrane</location>
        <topology evidence="1">Multi-pass membrane protein</topology>
    </subcellularLocation>
</comment>
<reference evidence="9 10" key="1">
    <citation type="journal article" date="2016" name="Nat. Commun.">
        <title>Thousands of microbial genomes shed light on interconnected biogeochemical processes in an aquifer system.</title>
        <authorList>
            <person name="Anantharaman K."/>
            <person name="Brown C.T."/>
            <person name="Hug L.A."/>
            <person name="Sharon I."/>
            <person name="Castelle C.J."/>
            <person name="Probst A.J."/>
            <person name="Thomas B.C."/>
            <person name="Singh A."/>
            <person name="Wilkins M.J."/>
            <person name="Karaoz U."/>
            <person name="Brodie E.L."/>
            <person name="Williams K.H."/>
            <person name="Hubbard S.S."/>
            <person name="Banfield J.F."/>
        </authorList>
    </citation>
    <scope>NUCLEOTIDE SEQUENCE [LARGE SCALE GENOMIC DNA]</scope>
</reference>
<evidence type="ECO:0000256" key="1">
    <source>
        <dbReference type="ARBA" id="ARBA00004651"/>
    </source>
</evidence>
<dbReference type="InterPro" id="IPR011701">
    <property type="entry name" value="MFS"/>
</dbReference>
<dbReference type="InterPro" id="IPR036259">
    <property type="entry name" value="MFS_trans_sf"/>
</dbReference>
<feature type="transmembrane region" description="Helical" evidence="7">
    <location>
        <begin position="226"/>
        <end position="246"/>
    </location>
</feature>
<keyword evidence="4 7" id="KW-0812">Transmembrane</keyword>
<dbReference type="PROSITE" id="PS50850">
    <property type="entry name" value="MFS"/>
    <property type="match status" value="1"/>
</dbReference>
<evidence type="ECO:0000313" key="9">
    <source>
        <dbReference type="EMBL" id="OGG02991.1"/>
    </source>
</evidence>
<dbReference type="Proteomes" id="UP000176665">
    <property type="component" value="Unassembled WGS sequence"/>
</dbReference>
<evidence type="ECO:0000256" key="4">
    <source>
        <dbReference type="ARBA" id="ARBA00022692"/>
    </source>
</evidence>
<evidence type="ECO:0000259" key="8">
    <source>
        <dbReference type="PROSITE" id="PS50850"/>
    </source>
</evidence>
<feature type="transmembrane region" description="Helical" evidence="7">
    <location>
        <begin position="78"/>
        <end position="97"/>
    </location>
</feature>
<feature type="transmembrane region" description="Helical" evidence="7">
    <location>
        <begin position="103"/>
        <end position="123"/>
    </location>
</feature>
<gene>
    <name evidence="9" type="ORF">A2W14_04415</name>
</gene>
<dbReference type="AlphaFoldDB" id="A0A1F5YRZ0"/>
<dbReference type="EMBL" id="MFJA01000044">
    <property type="protein sequence ID" value="OGG02991.1"/>
    <property type="molecule type" value="Genomic_DNA"/>
</dbReference>